<evidence type="ECO:0000313" key="9">
    <source>
        <dbReference type="Proteomes" id="UP000051491"/>
    </source>
</evidence>
<evidence type="ECO:0000256" key="1">
    <source>
        <dbReference type="ARBA" id="ARBA00004167"/>
    </source>
</evidence>
<dbReference type="OrthoDB" id="9804152at2"/>
<dbReference type="PANTHER" id="PTHR34478:SF2">
    <property type="entry name" value="MEMBRANE PROTEIN"/>
    <property type="match status" value="1"/>
</dbReference>
<dbReference type="PANTHER" id="PTHR34478">
    <property type="entry name" value="PROTEIN LEMA"/>
    <property type="match status" value="1"/>
</dbReference>
<dbReference type="STRING" id="89059.LAC1533_0384"/>
<reference evidence="10" key="2">
    <citation type="submission" date="2016-11" db="EMBL/GenBank/DDBJ databases">
        <authorList>
            <person name="Papadimitriou K."/>
        </authorList>
    </citation>
    <scope>NUCLEOTIDE SEQUENCE [LARGE SCALE GENOMIC DNA]</scope>
    <source>
        <strain evidence="10">ACA-DC 1533</strain>
    </source>
</reference>
<evidence type="ECO:0000313" key="7">
    <source>
        <dbReference type="EMBL" id="KRN80520.1"/>
    </source>
</evidence>
<comment type="subcellular location">
    <subcellularLocation>
        <location evidence="1">Membrane</location>
        <topology evidence="1">Single-pass membrane protein</topology>
    </subcellularLocation>
</comment>
<keyword evidence="3 6" id="KW-0812">Transmembrane</keyword>
<dbReference type="InterPro" id="IPR023353">
    <property type="entry name" value="LemA-like_dom_sf"/>
</dbReference>
<keyword evidence="4 6" id="KW-1133">Transmembrane helix</keyword>
<dbReference type="GeneID" id="95348471"/>
<evidence type="ECO:0000256" key="2">
    <source>
        <dbReference type="ARBA" id="ARBA00008854"/>
    </source>
</evidence>
<dbReference type="PATRIC" id="fig|89059.3.peg.332"/>
<dbReference type="InterPro" id="IPR007156">
    <property type="entry name" value="MamQ_LemA"/>
</dbReference>
<dbReference type="RefSeq" id="WP_056988172.1">
    <property type="nucleotide sequence ID" value="NZ_JQBK01000120.1"/>
</dbReference>
<evidence type="ECO:0000256" key="4">
    <source>
        <dbReference type="ARBA" id="ARBA00022989"/>
    </source>
</evidence>
<proteinExistence type="inferred from homology"/>
<dbReference type="SUPFAM" id="SSF140478">
    <property type="entry name" value="LemA-like"/>
    <property type="match status" value="1"/>
</dbReference>
<keyword evidence="5 6" id="KW-0472">Membrane</keyword>
<dbReference type="Proteomes" id="UP000051491">
    <property type="component" value="Unassembled WGS sequence"/>
</dbReference>
<dbReference type="Gene3D" id="1.20.1440.20">
    <property type="entry name" value="LemA-like domain"/>
    <property type="match status" value="1"/>
</dbReference>
<comment type="similarity">
    <text evidence="2">Belongs to the LemA family.</text>
</comment>
<evidence type="ECO:0000256" key="6">
    <source>
        <dbReference type="SAM" id="Phobius"/>
    </source>
</evidence>
<protein>
    <submittedName>
        <fullName evidence="8">LemA family protein</fullName>
    </submittedName>
</protein>
<reference evidence="8" key="3">
    <citation type="submission" date="2016-11" db="EMBL/GenBank/DDBJ databases">
        <authorList>
            <person name="Jaros S."/>
            <person name="Januszkiewicz K."/>
            <person name="Wedrychowicz H."/>
        </authorList>
    </citation>
    <scope>NUCLEOTIDE SEQUENCE [LARGE SCALE GENOMIC DNA]</scope>
    <source>
        <strain evidence="8">ACA-DC 1533</strain>
    </source>
</reference>
<evidence type="ECO:0000313" key="10">
    <source>
        <dbReference type="Proteomes" id="UP000190935"/>
    </source>
</evidence>
<evidence type="ECO:0000256" key="5">
    <source>
        <dbReference type="ARBA" id="ARBA00023136"/>
    </source>
</evidence>
<evidence type="ECO:0000313" key="8">
    <source>
        <dbReference type="EMBL" id="SFV39804.1"/>
    </source>
</evidence>
<name>A0A0R2JTZ0_9LACO</name>
<accession>A0A0R2JTZ0</accession>
<gene>
    <name evidence="7" type="ORF">IV43_GL000327</name>
    <name evidence="8" type="ORF">LAC1533_0384</name>
</gene>
<organism evidence="7 9">
    <name type="scientific">Ligilactobacillus acidipiscis</name>
    <dbReference type="NCBI Taxonomy" id="89059"/>
    <lineage>
        <taxon>Bacteria</taxon>
        <taxon>Bacillati</taxon>
        <taxon>Bacillota</taxon>
        <taxon>Bacilli</taxon>
        <taxon>Lactobacillales</taxon>
        <taxon>Lactobacillaceae</taxon>
        <taxon>Ligilactobacillus</taxon>
    </lineage>
</organism>
<reference evidence="7 9" key="1">
    <citation type="journal article" date="2015" name="Genome Announc.">
        <title>Expanding the biotechnology potential of lactobacilli through comparative genomics of 213 strains and associated genera.</title>
        <authorList>
            <person name="Sun Z."/>
            <person name="Harris H.M."/>
            <person name="McCann A."/>
            <person name="Guo C."/>
            <person name="Argimon S."/>
            <person name="Zhang W."/>
            <person name="Yang X."/>
            <person name="Jeffery I.B."/>
            <person name="Cooney J.C."/>
            <person name="Kagawa T.F."/>
            <person name="Liu W."/>
            <person name="Song Y."/>
            <person name="Salvetti E."/>
            <person name="Wrobel A."/>
            <person name="Rasinkangas P."/>
            <person name="Parkhill J."/>
            <person name="Rea M.C."/>
            <person name="O'Sullivan O."/>
            <person name="Ritari J."/>
            <person name="Douillard F.P."/>
            <person name="Paul Ross R."/>
            <person name="Yang R."/>
            <person name="Briner A.E."/>
            <person name="Felis G.E."/>
            <person name="de Vos W.M."/>
            <person name="Barrangou R."/>
            <person name="Klaenhammer T.R."/>
            <person name="Caufield P.W."/>
            <person name="Cui Y."/>
            <person name="Zhang H."/>
            <person name="O'Toole P.W."/>
        </authorList>
    </citation>
    <scope>NUCLEOTIDE SEQUENCE [LARGE SCALE GENOMIC DNA]</scope>
    <source>
        <strain evidence="7 9">DSM 15353</strain>
    </source>
</reference>
<evidence type="ECO:0000256" key="3">
    <source>
        <dbReference type="ARBA" id="ARBA00022692"/>
    </source>
</evidence>
<dbReference type="AlphaFoldDB" id="A0A0R2JTZ0"/>
<dbReference type="GO" id="GO:0016020">
    <property type="term" value="C:membrane"/>
    <property type="evidence" value="ECO:0007669"/>
    <property type="project" value="UniProtKB-SubCell"/>
</dbReference>
<sequence length="206" mass="23167">MENERKFVNNKKGLGTGWIVTIIIALLLLIFGGGYIHYSNSLNSAKQDYEQQQGDLQSALQRRSDLVPNLVNSVKGSMGQEKKVFGQIAQARKEYNTAAKLGNTKDQANASAQLSATTANLINVINERYPKLTSNDNVRRLMDQLEGSENRINLARRKYNDAIKIYNNKVVRFPSSMVANMKNMKTKSYFKADENAQKAPKVDFDN</sequence>
<dbReference type="KEGG" id="laca:LAC1533_0384"/>
<dbReference type="EMBL" id="LT630287">
    <property type="protein sequence ID" value="SFV39804.1"/>
    <property type="molecule type" value="Genomic_DNA"/>
</dbReference>
<dbReference type="Proteomes" id="UP000190935">
    <property type="component" value="Chromosome I"/>
</dbReference>
<dbReference type="EMBL" id="JQBK01000120">
    <property type="protein sequence ID" value="KRN80520.1"/>
    <property type="molecule type" value="Genomic_DNA"/>
</dbReference>
<dbReference type="Pfam" id="PF04011">
    <property type="entry name" value="LemA"/>
    <property type="match status" value="1"/>
</dbReference>
<feature type="transmembrane region" description="Helical" evidence="6">
    <location>
        <begin position="15"/>
        <end position="36"/>
    </location>
</feature>